<keyword evidence="2" id="KW-1185">Reference proteome</keyword>
<accession>A0A8S1RLX3</accession>
<comment type="caution">
    <text evidence="1">The sequence shown here is derived from an EMBL/GenBank/DDBJ whole genome shotgun (WGS) entry which is preliminary data.</text>
</comment>
<organism evidence="1 2">
    <name type="scientific">Paramecium sonneborni</name>
    <dbReference type="NCBI Taxonomy" id="65129"/>
    <lineage>
        <taxon>Eukaryota</taxon>
        <taxon>Sar</taxon>
        <taxon>Alveolata</taxon>
        <taxon>Ciliophora</taxon>
        <taxon>Intramacronucleata</taxon>
        <taxon>Oligohymenophorea</taxon>
        <taxon>Peniculida</taxon>
        <taxon>Parameciidae</taxon>
        <taxon>Paramecium</taxon>
    </lineage>
</organism>
<dbReference type="Proteomes" id="UP000692954">
    <property type="component" value="Unassembled WGS sequence"/>
</dbReference>
<name>A0A8S1RLX3_9CILI</name>
<proteinExistence type="predicted"/>
<dbReference type="EMBL" id="CAJJDN010000188">
    <property type="protein sequence ID" value="CAD8128407.1"/>
    <property type="molecule type" value="Genomic_DNA"/>
</dbReference>
<protein>
    <submittedName>
        <fullName evidence="1">Uncharacterized protein</fullName>
    </submittedName>
</protein>
<dbReference type="AlphaFoldDB" id="A0A8S1RLX3"/>
<evidence type="ECO:0000313" key="2">
    <source>
        <dbReference type="Proteomes" id="UP000692954"/>
    </source>
</evidence>
<evidence type="ECO:0000313" key="1">
    <source>
        <dbReference type="EMBL" id="CAD8128407.1"/>
    </source>
</evidence>
<sequence length="106" mass="12760">MGQESGIYQIIERDGGNTQKIERRGKWTYNSERYKSSQNLLVYGSKDNRLQCHEQIIKQLNNINFNMIHYQVTYQFLVFKYQKTNIYLNIKGIIQRDEQNIHIQTK</sequence>
<gene>
    <name evidence="1" type="ORF">PSON_ATCC_30995.1.T1880040</name>
</gene>
<reference evidence="1" key="1">
    <citation type="submission" date="2021-01" db="EMBL/GenBank/DDBJ databases">
        <authorList>
            <consortium name="Genoscope - CEA"/>
            <person name="William W."/>
        </authorList>
    </citation>
    <scope>NUCLEOTIDE SEQUENCE</scope>
</reference>